<sequence>MSSSKQHLKAAREALGKKDYDEAIKCCNRIILWESGNYNAYVFLGAAYAGLNNVDEAIKSYEHAIDIDKDQLLAWQGLISLHEKQGSFDKVLSTMDHILPKLALKGDGNLLVTLLNKKLDIYENKVPNEQALTSTLKLYLPGSQYYDLIKDSKNLPDKTSIYRQLINVAESNDVNAIETTYKNRRLRINAKSADTTGLRDQVESEIYSQSKLPFLYETLLDATEDPENIRTIQLKLLSLYRKQLFAMKDKSEVCEKISQLVHTLVVQDINDPLPYEISIEFTDVAKFEDYNENLIGLFIHRFPESAVARIIQGHQKYTEGDLDEAFDLFSTGLEQAPNILCGYLCLSWIYHDSGEFETGLEYATRGHELADQFVEGSGIPLDNMILSLETCMAHCYRRMDAKYYPDALTIYDRILKKEPNNMGALEGAGLILSQEGKYGQAQSKFETVLALDPEHPQPIALSEIGWIHAQQGDHDMAIDYLTRAIEAADGQPTVEYYFKLGCVYWMMGGEFQVDKEYAFKYFMQAVRMDPDYANAFTYLGHYYRSVQHDNPRAKKCYQKAYMLNPLDADAAFHLSNYYVADNENAQAEAIFEQVTNNNSKAGWAWRRLGYAHMKSNRYNDAITCFQKALRTDTGNVHCWEGLGEAYDHEGRYVAALKAFERSTLLDPTSVFGKYQKALVQQKVGMLHVAKNEFEAMVHDLTNESAGKCSYDVLPLKGLADTYLAQVKEDFQQGFFGRAADGCGKVIATSLQGLKQDPSLLCLWKAAGDACAFYRLIPSYLHLCNFLDTQTLMVTLATDAHSSLGFQADPTSLMIDEFSKLELHDDFSLPPQAALDVMLACASYCYKQVLVLCKNHRAVAPPYWHDLALTYFWMAENNTANRTDATALAIKCIRVALLLDPEQYSYWNAYGVMTMHQSPKISQYAFVKAMEYNNRSAVPWTNYGFLCLVMQDYDLANQAFDMAHVLDPEWVSAWVGQAYVASIWNTGASQIFQHAFESSNGSALDASYGYASTVFSQLSTQPISDDKDKMLLISPAFALQKLTEQTQANASALNLLGLLSERMGQTQRAAEAFAGAILALEVKMEHEQDEDAMAKLQGRRAQVHANLGRTLCAMGDFRGAIDAYLAALEYKELTSRVYCLLGIGVAHYFLDELEESLHTFETALNETADDIALKQDVVVLLSKVLWALGGDEQRAVAKDQLLSCIAESPHYLPAILSLAAMGILSNDATLTGAALEELIKIPADVAYDSDKEHWISWILSQYHKIQGDNRAAQHVILKSVHQYPWVGALWARLGDNAVENGGAPMESRKVLVQSAIIVAKEQHAPATVQSLACEHAASMDSSALLAQRAIMIAPWRQTAWDTLATVN</sequence>
<dbReference type="Proteomes" id="UP000242146">
    <property type="component" value="Unassembled WGS sequence"/>
</dbReference>
<dbReference type="GO" id="GO:0006401">
    <property type="term" value="P:RNA catabolic process"/>
    <property type="evidence" value="ECO:0007669"/>
    <property type="project" value="InterPro"/>
</dbReference>
<dbReference type="Gene3D" id="1.25.40.10">
    <property type="entry name" value="Tetratricopeptide repeat domain"/>
    <property type="match status" value="5"/>
</dbReference>
<dbReference type="InterPro" id="IPR019734">
    <property type="entry name" value="TPR_rpt"/>
</dbReference>
<dbReference type="EMBL" id="MCGT01000059">
    <property type="protein sequence ID" value="ORX43026.1"/>
    <property type="molecule type" value="Genomic_DNA"/>
</dbReference>
<dbReference type="PROSITE" id="PS50005">
    <property type="entry name" value="TPR"/>
    <property type="match status" value="6"/>
</dbReference>
<evidence type="ECO:0000256" key="3">
    <source>
        <dbReference type="PROSITE-ProRule" id="PRU00339"/>
    </source>
</evidence>
<dbReference type="PROSITE" id="PS50293">
    <property type="entry name" value="TPR_REGION"/>
    <property type="match status" value="1"/>
</dbReference>
<dbReference type="InterPro" id="IPR011990">
    <property type="entry name" value="TPR-like_helical_dom_sf"/>
</dbReference>
<keyword evidence="5" id="KW-1185">Reference proteome</keyword>
<dbReference type="SMART" id="SM00028">
    <property type="entry name" value="TPR"/>
    <property type="match status" value="16"/>
</dbReference>
<evidence type="ECO:0000313" key="5">
    <source>
        <dbReference type="Proteomes" id="UP000242146"/>
    </source>
</evidence>
<evidence type="ECO:0000256" key="1">
    <source>
        <dbReference type="ARBA" id="ARBA00022737"/>
    </source>
</evidence>
<dbReference type="PANTHER" id="PTHR15704:SF7">
    <property type="entry name" value="SUPERKILLER COMPLEX PROTEIN 3"/>
    <property type="match status" value="1"/>
</dbReference>
<accession>A0A1X2G3T7</accession>
<dbReference type="Pfam" id="PF18833">
    <property type="entry name" value="TPR_22"/>
    <property type="match status" value="1"/>
</dbReference>
<dbReference type="PANTHER" id="PTHR15704">
    <property type="entry name" value="SUPERKILLER 3 PROTEIN-RELATED"/>
    <property type="match status" value="1"/>
</dbReference>
<dbReference type="SUPFAM" id="SSF48452">
    <property type="entry name" value="TPR-like"/>
    <property type="match status" value="5"/>
</dbReference>
<keyword evidence="2 3" id="KW-0802">TPR repeat</keyword>
<gene>
    <name evidence="4" type="ORF">DM01DRAFT_1411709</name>
</gene>
<dbReference type="OrthoDB" id="421075at2759"/>
<feature type="repeat" description="TPR" evidence="3">
    <location>
        <begin position="458"/>
        <end position="491"/>
    </location>
</feature>
<keyword evidence="1" id="KW-0677">Repeat</keyword>
<dbReference type="Pfam" id="PF13181">
    <property type="entry name" value="TPR_8"/>
    <property type="match status" value="1"/>
</dbReference>
<protein>
    <submittedName>
        <fullName evidence="4">TPR-like protein</fullName>
    </submittedName>
</protein>
<comment type="caution">
    <text evidence="4">The sequence shown here is derived from an EMBL/GenBank/DDBJ whole genome shotgun (WGS) entry which is preliminary data.</text>
</comment>
<evidence type="ECO:0000256" key="2">
    <source>
        <dbReference type="ARBA" id="ARBA00022803"/>
    </source>
</evidence>
<organism evidence="4 5">
    <name type="scientific">Hesseltinella vesiculosa</name>
    <dbReference type="NCBI Taxonomy" id="101127"/>
    <lineage>
        <taxon>Eukaryota</taxon>
        <taxon>Fungi</taxon>
        <taxon>Fungi incertae sedis</taxon>
        <taxon>Mucoromycota</taxon>
        <taxon>Mucoromycotina</taxon>
        <taxon>Mucoromycetes</taxon>
        <taxon>Mucorales</taxon>
        <taxon>Cunninghamellaceae</taxon>
        <taxon>Hesseltinella</taxon>
    </lineage>
</organism>
<name>A0A1X2G3T7_9FUNG</name>
<proteinExistence type="predicted"/>
<dbReference type="GO" id="GO:0055087">
    <property type="term" value="C:Ski complex"/>
    <property type="evidence" value="ECO:0007669"/>
    <property type="project" value="InterPro"/>
</dbReference>
<evidence type="ECO:0000313" key="4">
    <source>
        <dbReference type="EMBL" id="ORX43026.1"/>
    </source>
</evidence>
<dbReference type="InterPro" id="IPR040962">
    <property type="entry name" value="TPR_22"/>
</dbReference>
<dbReference type="Pfam" id="PF13432">
    <property type="entry name" value="TPR_16"/>
    <property type="match status" value="1"/>
</dbReference>
<dbReference type="InterPro" id="IPR039226">
    <property type="entry name" value="Ski3/TTC37"/>
</dbReference>
<feature type="repeat" description="TPR" evidence="3">
    <location>
        <begin position="636"/>
        <end position="669"/>
    </location>
</feature>
<feature type="repeat" description="TPR" evidence="3">
    <location>
        <begin position="422"/>
        <end position="455"/>
    </location>
</feature>
<dbReference type="STRING" id="101127.A0A1X2G3T7"/>
<reference evidence="4 5" key="1">
    <citation type="submission" date="2016-07" db="EMBL/GenBank/DDBJ databases">
        <title>Pervasive Adenine N6-methylation of Active Genes in Fungi.</title>
        <authorList>
            <consortium name="DOE Joint Genome Institute"/>
            <person name="Mondo S.J."/>
            <person name="Dannebaum R.O."/>
            <person name="Kuo R.C."/>
            <person name="Labutti K."/>
            <person name="Haridas S."/>
            <person name="Kuo A."/>
            <person name="Salamov A."/>
            <person name="Ahrendt S.R."/>
            <person name="Lipzen A."/>
            <person name="Sullivan W."/>
            <person name="Andreopoulos W.B."/>
            <person name="Clum A."/>
            <person name="Lindquist E."/>
            <person name="Daum C."/>
            <person name="Ramamoorthy G.K."/>
            <person name="Gryganskyi A."/>
            <person name="Culley D."/>
            <person name="Magnuson J.K."/>
            <person name="James T.Y."/>
            <person name="O'Malley M.A."/>
            <person name="Stajich J.E."/>
            <person name="Spatafora J.W."/>
            <person name="Visel A."/>
            <person name="Grigoriev I.V."/>
        </authorList>
    </citation>
    <scope>NUCLEOTIDE SEQUENCE [LARGE SCALE GENOMIC DNA]</scope>
    <source>
        <strain evidence="4 5">NRRL 3301</strain>
    </source>
</reference>
<feature type="repeat" description="TPR" evidence="3">
    <location>
        <begin position="602"/>
        <end position="635"/>
    </location>
</feature>
<feature type="repeat" description="TPR" evidence="3">
    <location>
        <begin position="1100"/>
        <end position="1133"/>
    </location>
</feature>
<dbReference type="Pfam" id="PF13424">
    <property type="entry name" value="TPR_12"/>
    <property type="match status" value="1"/>
</dbReference>
<feature type="repeat" description="TPR" evidence="3">
    <location>
        <begin position="38"/>
        <end position="71"/>
    </location>
</feature>